<protein>
    <submittedName>
        <fullName evidence="1">Uncharacterized protein</fullName>
    </submittedName>
</protein>
<dbReference type="InterPro" id="IPR036770">
    <property type="entry name" value="Ankyrin_rpt-contain_sf"/>
</dbReference>
<dbReference type="Proteomes" id="UP001187192">
    <property type="component" value="Unassembled WGS sequence"/>
</dbReference>
<sequence>MTEEDLLIQQKDGFTVLAVAIHVGSIPIAKCLIKKNKELVNVVHRTYGIPVHHSVIYSDFQMARYLYSVTPQDVLTLRDNGKTGASLISLYIPLDLLKHCPGLAITVDQVNKSPLLALSRCSKSLFPSRCQLGFWQRWVYDSTVLTDIDVAGCATKQIALDVQNQQCTQSDKNDFTAIRSGVLARMPSILLQLL</sequence>
<evidence type="ECO:0000313" key="2">
    <source>
        <dbReference type="Proteomes" id="UP001187192"/>
    </source>
</evidence>
<dbReference type="EMBL" id="BTGU01017100">
    <property type="protein sequence ID" value="GMN73494.1"/>
    <property type="molecule type" value="Genomic_DNA"/>
</dbReference>
<dbReference type="Gene3D" id="1.25.40.20">
    <property type="entry name" value="Ankyrin repeat-containing domain"/>
    <property type="match status" value="1"/>
</dbReference>
<dbReference type="AlphaFoldDB" id="A0AA88EEP9"/>
<feature type="non-terminal residue" evidence="1">
    <location>
        <position position="1"/>
    </location>
</feature>
<proteinExistence type="predicted"/>
<name>A0AA88EEP9_FICCA</name>
<keyword evidence="2" id="KW-1185">Reference proteome</keyword>
<evidence type="ECO:0000313" key="1">
    <source>
        <dbReference type="EMBL" id="GMN73494.1"/>
    </source>
</evidence>
<comment type="caution">
    <text evidence="1">The sequence shown here is derived from an EMBL/GenBank/DDBJ whole genome shotgun (WGS) entry which is preliminary data.</text>
</comment>
<accession>A0AA88EEP9</accession>
<gene>
    <name evidence="1" type="ORF">TIFTF001_055349</name>
</gene>
<dbReference type="SUPFAM" id="SSF48403">
    <property type="entry name" value="Ankyrin repeat"/>
    <property type="match status" value="1"/>
</dbReference>
<organism evidence="1 2">
    <name type="scientific">Ficus carica</name>
    <name type="common">Common fig</name>
    <dbReference type="NCBI Taxonomy" id="3494"/>
    <lineage>
        <taxon>Eukaryota</taxon>
        <taxon>Viridiplantae</taxon>
        <taxon>Streptophyta</taxon>
        <taxon>Embryophyta</taxon>
        <taxon>Tracheophyta</taxon>
        <taxon>Spermatophyta</taxon>
        <taxon>Magnoliopsida</taxon>
        <taxon>eudicotyledons</taxon>
        <taxon>Gunneridae</taxon>
        <taxon>Pentapetalae</taxon>
        <taxon>rosids</taxon>
        <taxon>fabids</taxon>
        <taxon>Rosales</taxon>
        <taxon>Moraceae</taxon>
        <taxon>Ficeae</taxon>
        <taxon>Ficus</taxon>
    </lineage>
</organism>
<reference evidence="1" key="1">
    <citation type="submission" date="2023-07" db="EMBL/GenBank/DDBJ databases">
        <title>draft genome sequence of fig (Ficus carica).</title>
        <authorList>
            <person name="Takahashi T."/>
            <person name="Nishimura K."/>
        </authorList>
    </citation>
    <scope>NUCLEOTIDE SEQUENCE</scope>
</reference>